<evidence type="ECO:0000313" key="13">
    <source>
        <dbReference type="Proteomes" id="UP000277597"/>
    </source>
</evidence>
<reference evidence="6 15" key="3">
    <citation type="submission" date="2019-06" db="EMBL/GenBank/DDBJ databases">
        <title>Genome sequence and analysis of a MDR-Streptococcus sanguis isolated from throat swab of children with scarlet fever from Hangzhou,China.</title>
        <authorList>
            <person name="Huang Y."/>
            <person name="Xie L."/>
            <person name="Liu W."/>
        </authorList>
    </citation>
    <scope>NUCLEOTIDE SEQUENCE [LARGE SCALE GENOMIC DNA]</scope>
    <source>
        <strain evidence="6 15">S28</strain>
    </source>
</reference>
<dbReference type="GO" id="GO:0016874">
    <property type="term" value="F:ligase activity"/>
    <property type="evidence" value="ECO:0007669"/>
    <property type="project" value="UniProtKB-KW"/>
</dbReference>
<dbReference type="EMBL" id="RJND01000001">
    <property type="protein sequence ID" value="RSI54001.1"/>
    <property type="molecule type" value="Genomic_DNA"/>
</dbReference>
<evidence type="ECO:0000313" key="14">
    <source>
        <dbReference type="Proteomes" id="UP000280406"/>
    </source>
</evidence>
<dbReference type="EMBL" id="VIBR01000001">
    <property type="protein sequence ID" value="KAA0119300.1"/>
    <property type="molecule type" value="Genomic_DNA"/>
</dbReference>
<evidence type="ECO:0000313" key="12">
    <source>
        <dbReference type="Proteomes" id="UP000272846"/>
    </source>
</evidence>
<evidence type="ECO:0000313" key="11">
    <source>
        <dbReference type="Proteomes" id="UP000269317"/>
    </source>
</evidence>
<dbReference type="InterPro" id="IPR052032">
    <property type="entry name" value="ATP-dep_AA_Ligase"/>
</dbReference>
<dbReference type="Proteomes" id="UP000269317">
    <property type="component" value="Unassembled WGS sequence"/>
</dbReference>
<dbReference type="GO" id="GO:0046872">
    <property type="term" value="F:metal ion binding"/>
    <property type="evidence" value="ECO:0007669"/>
    <property type="project" value="InterPro"/>
</dbReference>
<dbReference type="SUPFAM" id="SSF56059">
    <property type="entry name" value="Glutathione synthetase ATP-binding domain-like"/>
    <property type="match status" value="1"/>
</dbReference>
<dbReference type="InterPro" id="IPR003806">
    <property type="entry name" value="ATP-grasp_PylC-type"/>
</dbReference>
<evidence type="ECO:0000313" key="6">
    <source>
        <dbReference type="EMBL" id="KAA0119300.1"/>
    </source>
</evidence>
<dbReference type="Pfam" id="PF02655">
    <property type="entry name" value="ATP-grasp_3"/>
    <property type="match status" value="1"/>
</dbReference>
<reference evidence="7 13" key="1">
    <citation type="submission" date="2018-11" db="EMBL/GenBank/DDBJ databases">
        <title>Genomes From Bacteria Associated with the Canine Oral Cavity: a Test Case for Automated Genome-Based Taxonomic Assignment.</title>
        <authorList>
            <person name="Coil D.A."/>
            <person name="Jospin G."/>
            <person name="Darling A.E."/>
            <person name="Wallis C."/>
            <person name="Davis I.J."/>
            <person name="Harris S."/>
            <person name="Eisen J.A."/>
            <person name="Holcombe L.J."/>
            <person name="O'Flynn C."/>
        </authorList>
    </citation>
    <scope>NUCLEOTIDE SEQUENCE [LARGE SCALE GENOMIC DNA]</scope>
    <source>
        <strain evidence="7 13">OH953</strain>
    </source>
</reference>
<dbReference type="EMBL" id="RJMK01000001">
    <property type="protein sequence ID" value="RSI09618.1"/>
    <property type="molecule type" value="Genomic_DNA"/>
</dbReference>
<evidence type="ECO:0000313" key="10">
    <source>
        <dbReference type="EMBL" id="RSI54001.1"/>
    </source>
</evidence>
<keyword evidence="3 4" id="KW-0067">ATP-binding</keyword>
<comment type="caution">
    <text evidence="7">The sequence shown here is derived from an EMBL/GenBank/DDBJ whole genome shotgun (WGS) entry which is preliminary data.</text>
</comment>
<evidence type="ECO:0000256" key="2">
    <source>
        <dbReference type="ARBA" id="ARBA00022741"/>
    </source>
</evidence>
<reference evidence="11 12" key="2">
    <citation type="submission" date="2018-11" db="EMBL/GenBank/DDBJ databases">
        <title>Species Designations Belie Phenotypic and Genotypic Heterogeneity in Oral Streptococci.</title>
        <authorList>
            <person name="Velsko I."/>
        </authorList>
    </citation>
    <scope>NUCLEOTIDE SEQUENCE [LARGE SCALE GENOMIC DNA]</scope>
    <source>
        <strain evidence="10 14">BCC37</strain>
        <strain evidence="9 11">KLC03</strain>
        <strain evidence="8 12">KLC04</strain>
    </source>
</reference>
<dbReference type="Gene3D" id="3.40.50.20">
    <property type="match status" value="1"/>
</dbReference>
<feature type="domain" description="ATP-grasp" evidence="5">
    <location>
        <begin position="113"/>
        <end position="300"/>
    </location>
</feature>
<dbReference type="Gene3D" id="3.30.1490.20">
    <property type="entry name" value="ATP-grasp fold, A domain"/>
    <property type="match status" value="1"/>
</dbReference>
<evidence type="ECO:0000313" key="15">
    <source>
        <dbReference type="Proteomes" id="UP000324105"/>
    </source>
</evidence>
<dbReference type="PANTHER" id="PTHR43585:SF2">
    <property type="entry name" value="ATP-GRASP ENZYME FSQD"/>
    <property type="match status" value="1"/>
</dbReference>
<dbReference type="InterPro" id="IPR011761">
    <property type="entry name" value="ATP-grasp"/>
</dbReference>
<evidence type="ECO:0000256" key="3">
    <source>
        <dbReference type="ARBA" id="ARBA00022840"/>
    </source>
</evidence>
<dbReference type="Proteomes" id="UP000277597">
    <property type="component" value="Unassembled WGS sequence"/>
</dbReference>
<dbReference type="PANTHER" id="PTHR43585">
    <property type="entry name" value="FUMIPYRROLE BIOSYNTHESIS PROTEIN C"/>
    <property type="match status" value="1"/>
</dbReference>
<evidence type="ECO:0000313" key="8">
    <source>
        <dbReference type="EMBL" id="RSI09618.1"/>
    </source>
</evidence>
<evidence type="ECO:0000256" key="4">
    <source>
        <dbReference type="PROSITE-ProRule" id="PRU00409"/>
    </source>
</evidence>
<accession>A0A3P1S395</accession>
<keyword evidence="1" id="KW-0436">Ligase</keyword>
<dbReference type="PROSITE" id="PS50975">
    <property type="entry name" value="ATP_GRASP"/>
    <property type="match status" value="1"/>
</dbReference>
<keyword evidence="2 4" id="KW-0547">Nucleotide-binding</keyword>
<dbReference type="InterPro" id="IPR013815">
    <property type="entry name" value="ATP_grasp_subdomain_1"/>
</dbReference>
<evidence type="ECO:0000313" key="9">
    <source>
        <dbReference type="EMBL" id="RSI10852.1"/>
    </source>
</evidence>
<organism evidence="7 13">
    <name type="scientific">Streptococcus sanguinis</name>
    <dbReference type="NCBI Taxonomy" id="1305"/>
    <lineage>
        <taxon>Bacteria</taxon>
        <taxon>Bacillati</taxon>
        <taxon>Bacillota</taxon>
        <taxon>Bacilli</taxon>
        <taxon>Lactobacillales</taxon>
        <taxon>Streptococcaceae</taxon>
        <taxon>Streptococcus</taxon>
    </lineage>
</organism>
<gene>
    <name evidence="10" type="ORF">D8869_00455</name>
    <name evidence="9" type="ORF">D8887_03800</name>
    <name evidence="8" type="ORF">D8888_01665</name>
    <name evidence="7" type="ORF">EII39_08120</name>
    <name evidence="6" type="ORF">FKX92_01810</name>
</gene>
<dbReference type="GO" id="GO:0005524">
    <property type="term" value="F:ATP binding"/>
    <property type="evidence" value="ECO:0007669"/>
    <property type="project" value="UniProtKB-UniRule"/>
</dbReference>
<dbReference type="Proteomes" id="UP000272846">
    <property type="component" value="Unassembled WGS sequence"/>
</dbReference>
<dbReference type="Proteomes" id="UP000324105">
    <property type="component" value="Unassembled WGS sequence"/>
</dbReference>
<dbReference type="Proteomes" id="UP000280406">
    <property type="component" value="Unassembled WGS sequence"/>
</dbReference>
<proteinExistence type="predicted"/>
<dbReference type="AlphaFoldDB" id="A0A3P1S395"/>
<evidence type="ECO:0000259" key="5">
    <source>
        <dbReference type="PROSITE" id="PS50975"/>
    </source>
</evidence>
<dbReference type="EMBL" id="RQZI01000008">
    <property type="protein sequence ID" value="RRC91633.1"/>
    <property type="molecule type" value="Genomic_DNA"/>
</dbReference>
<dbReference type="RefSeq" id="WP_004186385.1">
    <property type="nucleotide sequence ID" value="NZ_CAXTGR010000001.1"/>
</dbReference>
<dbReference type="EMBL" id="RJML01000003">
    <property type="protein sequence ID" value="RSI10852.1"/>
    <property type="molecule type" value="Genomic_DNA"/>
</dbReference>
<evidence type="ECO:0000313" key="7">
    <source>
        <dbReference type="EMBL" id="RRC91633.1"/>
    </source>
</evidence>
<sequence>MKNILILHPYRENYTEIYKWLPSTHQFTILTDESKLSSFEQSRLANVSIISTTDYQNNCKSKAREVLQLEKFDAIVALDEFDITTAAELREEFNIEGQSVAEAEVFRDKNLMTKRVKELGYTVPGTQKISTFAELQDFYNVHKNIILKPLSGAGSVDTFHIKSKSELELAANIALKNGEEVLVQEYINSNIYHIDGFLDNGKVVYCEPSLYIYNPLLIKEGISAAAVSLDHDSLDYTRLVEYASTLASQLYPGGTFLFHLEVFYNSKEITFLEIACRMGGARIRQNIELKLTHNPLQLLVYGICGEQLPTLPTEFPVTGWLLTAKRKGVITQLPTLTDELKRKYSIFDYIEYTKVGNTVNDAFHSADAIIGISVSGKDFVTTKNTLLNAETWLIKNTRYE</sequence>
<protein>
    <submittedName>
        <fullName evidence="7">ATP-grasp domain-containing protein</fullName>
    </submittedName>
    <submittedName>
        <fullName evidence="8">Carbamoyl phosphate synthase-like protein</fullName>
    </submittedName>
</protein>
<dbReference type="Gene3D" id="3.30.470.20">
    <property type="entry name" value="ATP-grasp fold, B domain"/>
    <property type="match status" value="1"/>
</dbReference>
<name>A0A3P1S395_STRSA</name>
<evidence type="ECO:0000256" key="1">
    <source>
        <dbReference type="ARBA" id="ARBA00022598"/>
    </source>
</evidence>